<dbReference type="Pfam" id="PF01734">
    <property type="entry name" value="Patatin"/>
    <property type="match status" value="1"/>
</dbReference>
<dbReference type="GO" id="GO:0043531">
    <property type="term" value="F:ADP binding"/>
    <property type="evidence" value="ECO:0007669"/>
    <property type="project" value="InterPro"/>
</dbReference>
<gene>
    <name evidence="4" type="ORF">ABOM_002049</name>
</gene>
<feature type="short sequence motif" description="DGA/G" evidence="2">
    <location>
        <begin position="169"/>
        <end position="171"/>
    </location>
</feature>
<feature type="active site" description="Proton acceptor" evidence="2">
    <location>
        <position position="169"/>
    </location>
</feature>
<dbReference type="RefSeq" id="XP_022392363.1">
    <property type="nucleotide sequence ID" value="XM_022529179.1"/>
</dbReference>
<dbReference type="InterPro" id="IPR002182">
    <property type="entry name" value="NB-ARC"/>
</dbReference>
<dbReference type="SUPFAM" id="SSF52540">
    <property type="entry name" value="P-loop containing nucleoside triphosphate hydrolases"/>
    <property type="match status" value="1"/>
</dbReference>
<feature type="domain" description="PNPLA" evidence="3">
    <location>
        <begin position="1"/>
        <end position="182"/>
    </location>
</feature>
<dbReference type="GO" id="GO:0016042">
    <property type="term" value="P:lipid catabolic process"/>
    <property type="evidence" value="ECO:0007669"/>
    <property type="project" value="UniProtKB-UniRule"/>
</dbReference>
<dbReference type="GO" id="GO:0046486">
    <property type="term" value="P:glycerolipid metabolic process"/>
    <property type="evidence" value="ECO:0007669"/>
    <property type="project" value="UniProtKB-ARBA"/>
</dbReference>
<dbReference type="Gene3D" id="1.25.40.10">
    <property type="entry name" value="Tetratricopeptide repeat domain"/>
    <property type="match status" value="2"/>
</dbReference>
<name>A0A1F8AA97_9EURO</name>
<dbReference type="InterPro" id="IPR053137">
    <property type="entry name" value="NLR-like"/>
</dbReference>
<keyword evidence="2" id="KW-0442">Lipid degradation</keyword>
<dbReference type="PANTHER" id="PTHR46082">
    <property type="entry name" value="ATP/GTP-BINDING PROTEIN-RELATED"/>
    <property type="match status" value="1"/>
</dbReference>
<dbReference type="OrthoDB" id="1658288at2759"/>
<evidence type="ECO:0000256" key="1">
    <source>
        <dbReference type="ARBA" id="ARBA00023098"/>
    </source>
</evidence>
<keyword evidence="1 2" id="KW-0443">Lipid metabolism</keyword>
<organism evidence="4 5">
    <name type="scientific">Aspergillus bombycis</name>
    <dbReference type="NCBI Taxonomy" id="109264"/>
    <lineage>
        <taxon>Eukaryota</taxon>
        <taxon>Fungi</taxon>
        <taxon>Dikarya</taxon>
        <taxon>Ascomycota</taxon>
        <taxon>Pezizomycotina</taxon>
        <taxon>Eurotiomycetes</taxon>
        <taxon>Eurotiomycetidae</taxon>
        <taxon>Eurotiales</taxon>
        <taxon>Aspergillaceae</taxon>
        <taxon>Aspergillus</taxon>
    </lineage>
</organism>
<dbReference type="Proteomes" id="UP000179179">
    <property type="component" value="Unassembled WGS sequence"/>
</dbReference>
<evidence type="ECO:0000313" key="5">
    <source>
        <dbReference type="Proteomes" id="UP000179179"/>
    </source>
</evidence>
<reference evidence="4 5" key="1">
    <citation type="journal article" date="2016" name="Genome Biol. Evol.">
        <title>Draft genome sequence of an aflatoxigenic Aspergillus species, A. bombycis.</title>
        <authorList>
            <person name="Moore G.G."/>
            <person name="Mack B.M."/>
            <person name="Beltz S.B."/>
            <person name="Gilbert M.K."/>
        </authorList>
    </citation>
    <scope>NUCLEOTIDE SEQUENCE [LARGE SCALE GENOMIC DNA]</scope>
    <source>
        <strain evidence="5">NRRL 26010</strain>
    </source>
</reference>
<dbReference type="SUPFAM" id="SSF52151">
    <property type="entry name" value="FabD/lysophospholipase-like"/>
    <property type="match status" value="1"/>
</dbReference>
<dbReference type="Gene3D" id="3.40.1090.10">
    <property type="entry name" value="Cytosolic phospholipase A2 catalytic domain"/>
    <property type="match status" value="1"/>
</dbReference>
<protein>
    <recommendedName>
        <fullName evidence="3">PNPLA domain-containing protein</fullName>
    </recommendedName>
</protein>
<dbReference type="SUPFAM" id="SSF48452">
    <property type="entry name" value="TPR-like"/>
    <property type="match status" value="3"/>
</dbReference>
<dbReference type="AlphaFoldDB" id="A0A1F8AA97"/>
<comment type="caution">
    <text evidence="4">The sequence shown here is derived from an EMBL/GenBank/DDBJ whole genome shotgun (WGS) entry which is preliminary data.</text>
</comment>
<keyword evidence="5" id="KW-1185">Reference proteome</keyword>
<evidence type="ECO:0000259" key="3">
    <source>
        <dbReference type="PROSITE" id="PS51635"/>
    </source>
</evidence>
<feature type="short sequence motif" description="GXSXG" evidence="2">
    <location>
        <begin position="27"/>
        <end position="31"/>
    </location>
</feature>
<proteinExistence type="predicted"/>
<dbReference type="GeneID" id="34445439"/>
<sequence>MQQLNHSRRKGDLPAVKPCEVFDLIGGTSTGGLIAIMLGRLEMDVDECIEKYTSLMEEVFRKQRVWLPFNWRGNIEARFDSDRLAYAVKQVVLEKEGVETSPLDDGKSNRCKVFVCATAKETRMTTRLRSYKLADELCIDATVLEAALATSAATSFFKPIQIGARTFVDGALGANNPVEEVEREATNIWCSTSANLKPLVKCFISIGTGNPGKKALEDSAPKFAKALVDLATETERTAERCLERWRVEFEGNRYFRFNIDHGLEGVGLEEFQQRGLLEASADEYLRSQEQKIRLRECVANLQVRSSLTGDPPQEMRPFFERSPLPSPRTQQCPQRLWLVPFLRNPRFVGRTTELAALESKLFGTRHPPKVAITGLGGIGKTQVAVEFAYRITENHPDLSVFWVVATNTENWVNSYREIAEHLKIGATFNDDEDIKTTVKNYLSHEYEGQWLMIVDNADDLDLIVSNPTSTSRSLFDDLPQSSCGRLLVTTRNLKVATKLVRNNIIYIPDMTEDLAQELLRSSLVHPDLLHNAEATSEMLKRLALLPLALVQAAAFMNENSATVEDYLGLLEDAREVDDLLGEDFEDDTRYDYCRNAVITTWLISFEQIQRRNELAAQYLSFIACLDPKNIPMALLPVSSSKKILLEAIGTLAAYSFVTRHRNNEFMDVHRLVHLATRNWLRKEGKLEHWQKAAMNRLTEVLPTPSFDNMPLWIHYLPHAEQAIEYEATTMGVGEESWHKFPLYEKVGACLLTNGRYADAEVLLRESRDWREKTLGPCHITTFECAINLGRALNCTGKFVVAEGLATKVLEQMSASQASHQPLTLECLSILAESFRNQGRWDEAHKLNRELFEKRKEALGPDNRDTLCSMSDLAETLRNQGCFKEAEELNKEVLARRRLVLGPRHQSTLGSMLNLAATYWNQGRLQQAEELELTVLQERERSLGSNHPDVIKSMANLAVTYWEQGNLKSAEELEVQVMESNKKILGTGHPRTLKSMSNLAETYRTQGRLSEAQDLHWEVWNRRVELLGEDHPATLKSKHHLAEAKRQQGDYREAEQLHEYVCKKRQAIVGLNHPETLRSMNSLAATYHMQNRGSEAQTLYEEVIKRRQRILGAEHPDTLASIASLAQVSRTVTQTSLMEVKADCLARK</sequence>
<evidence type="ECO:0000256" key="2">
    <source>
        <dbReference type="PROSITE-ProRule" id="PRU01161"/>
    </source>
</evidence>
<keyword evidence="2" id="KW-0378">Hydrolase</keyword>
<dbReference type="InterPro" id="IPR011990">
    <property type="entry name" value="TPR-like_helical_dom_sf"/>
</dbReference>
<dbReference type="Pfam" id="PF13374">
    <property type="entry name" value="TPR_10"/>
    <property type="match status" value="3"/>
</dbReference>
<dbReference type="InterPro" id="IPR002641">
    <property type="entry name" value="PNPLA_dom"/>
</dbReference>
<evidence type="ECO:0000313" key="4">
    <source>
        <dbReference type="EMBL" id="OGM48646.1"/>
    </source>
</evidence>
<comment type="caution">
    <text evidence="2">Lacks conserved residue(s) required for the propagation of feature annotation.</text>
</comment>
<dbReference type="InterPro" id="IPR016035">
    <property type="entry name" value="Acyl_Trfase/lysoPLipase"/>
</dbReference>
<dbReference type="PANTHER" id="PTHR46082:SF6">
    <property type="entry name" value="AAA+ ATPASE DOMAIN-CONTAINING PROTEIN-RELATED"/>
    <property type="match status" value="1"/>
</dbReference>
<dbReference type="Gene3D" id="3.40.50.300">
    <property type="entry name" value="P-loop containing nucleotide triphosphate hydrolases"/>
    <property type="match status" value="1"/>
</dbReference>
<dbReference type="EMBL" id="LYCR01000014">
    <property type="protein sequence ID" value="OGM48646.1"/>
    <property type="molecule type" value="Genomic_DNA"/>
</dbReference>
<dbReference type="GO" id="GO:0016787">
    <property type="term" value="F:hydrolase activity"/>
    <property type="evidence" value="ECO:0007669"/>
    <property type="project" value="UniProtKB-UniRule"/>
</dbReference>
<dbReference type="InterPro" id="IPR027417">
    <property type="entry name" value="P-loop_NTPase"/>
</dbReference>
<feature type="active site" description="Nucleophile" evidence="2">
    <location>
        <position position="29"/>
    </location>
</feature>
<dbReference type="PROSITE" id="PS51635">
    <property type="entry name" value="PNPLA"/>
    <property type="match status" value="1"/>
</dbReference>
<accession>A0A1F8AA97</accession>
<dbReference type="Pfam" id="PF13424">
    <property type="entry name" value="TPR_12"/>
    <property type="match status" value="3"/>
</dbReference>
<dbReference type="Pfam" id="PF00931">
    <property type="entry name" value="NB-ARC"/>
    <property type="match status" value="1"/>
</dbReference>
<dbReference type="CDD" id="cd07216">
    <property type="entry name" value="Pat17_PNPLA8_PNPLA9_like3"/>
    <property type="match status" value="1"/>
</dbReference>